<name>A0A7Y4L9F7_9ACTN</name>
<dbReference type="InterPro" id="IPR001647">
    <property type="entry name" value="HTH_TetR"/>
</dbReference>
<accession>A0A7Y4L9F7</accession>
<evidence type="ECO:0000259" key="5">
    <source>
        <dbReference type="PROSITE" id="PS50977"/>
    </source>
</evidence>
<dbReference type="Pfam" id="PF16925">
    <property type="entry name" value="TetR_C_13"/>
    <property type="match status" value="1"/>
</dbReference>
<evidence type="ECO:0000313" key="9">
    <source>
        <dbReference type="Proteomes" id="UP000553957"/>
    </source>
</evidence>
<reference evidence="6 9" key="2">
    <citation type="submission" date="2020-08" db="EMBL/GenBank/DDBJ databases">
        <title>Sequencing the genomes of 1000 actinobacteria strains.</title>
        <authorList>
            <person name="Klenk H.-P."/>
        </authorList>
    </citation>
    <scope>NUCLEOTIDE SEQUENCE [LARGE SCALE GENOMIC DNA]</scope>
    <source>
        <strain evidence="6 9">DSM 15626</strain>
    </source>
</reference>
<organism evidence="7 8">
    <name type="scientific">Kribbella sandramycini</name>
    <dbReference type="NCBI Taxonomy" id="60450"/>
    <lineage>
        <taxon>Bacteria</taxon>
        <taxon>Bacillati</taxon>
        <taxon>Actinomycetota</taxon>
        <taxon>Actinomycetes</taxon>
        <taxon>Propionibacteriales</taxon>
        <taxon>Kribbellaceae</taxon>
        <taxon>Kribbella</taxon>
    </lineage>
</organism>
<dbReference type="PANTHER" id="PTHR47506:SF1">
    <property type="entry name" value="HTH-TYPE TRANSCRIPTIONAL REGULATOR YJDC"/>
    <property type="match status" value="1"/>
</dbReference>
<dbReference type="PRINTS" id="PR00455">
    <property type="entry name" value="HTHTETR"/>
</dbReference>
<dbReference type="SUPFAM" id="SSF46689">
    <property type="entry name" value="Homeodomain-like"/>
    <property type="match status" value="1"/>
</dbReference>
<dbReference type="SUPFAM" id="SSF48498">
    <property type="entry name" value="Tetracyclin repressor-like, C-terminal domain"/>
    <property type="match status" value="1"/>
</dbReference>
<dbReference type="InterPro" id="IPR036271">
    <property type="entry name" value="Tet_transcr_reg_TetR-rel_C_sf"/>
</dbReference>
<evidence type="ECO:0000256" key="1">
    <source>
        <dbReference type="ARBA" id="ARBA00023015"/>
    </source>
</evidence>
<feature type="DNA-binding region" description="H-T-H motif" evidence="4">
    <location>
        <begin position="34"/>
        <end position="53"/>
    </location>
</feature>
<evidence type="ECO:0000256" key="2">
    <source>
        <dbReference type="ARBA" id="ARBA00023125"/>
    </source>
</evidence>
<reference evidence="7 8" key="1">
    <citation type="submission" date="2020-05" db="EMBL/GenBank/DDBJ databases">
        <title>Genome sequence of Kribbella sandramycini ATCC 39419.</title>
        <authorList>
            <person name="Maclea K.S."/>
            <person name="Fair J.L."/>
        </authorList>
    </citation>
    <scope>NUCLEOTIDE SEQUENCE [LARGE SCALE GENOMIC DNA]</scope>
    <source>
        <strain evidence="7 8">ATCC 39419</strain>
    </source>
</reference>
<evidence type="ECO:0000313" key="8">
    <source>
        <dbReference type="Proteomes" id="UP000534306"/>
    </source>
</evidence>
<keyword evidence="8" id="KW-1185">Reference proteome</keyword>
<evidence type="ECO:0000256" key="4">
    <source>
        <dbReference type="PROSITE-ProRule" id="PRU00335"/>
    </source>
</evidence>
<keyword evidence="3" id="KW-0804">Transcription</keyword>
<dbReference type="Pfam" id="PF00440">
    <property type="entry name" value="TetR_N"/>
    <property type="match status" value="1"/>
</dbReference>
<dbReference type="EMBL" id="JACHKF010000001">
    <property type="protein sequence ID" value="MBB6570276.1"/>
    <property type="molecule type" value="Genomic_DNA"/>
</dbReference>
<proteinExistence type="predicted"/>
<dbReference type="Gene3D" id="1.10.357.10">
    <property type="entry name" value="Tetracycline Repressor, domain 2"/>
    <property type="match status" value="1"/>
</dbReference>
<dbReference type="EMBL" id="JABJRC010000017">
    <property type="protein sequence ID" value="NOL45806.1"/>
    <property type="molecule type" value="Genomic_DNA"/>
</dbReference>
<dbReference type="AlphaFoldDB" id="A0A7Y4L9F7"/>
<dbReference type="PROSITE" id="PS50977">
    <property type="entry name" value="HTH_TETR_2"/>
    <property type="match status" value="1"/>
</dbReference>
<dbReference type="InterPro" id="IPR009057">
    <property type="entry name" value="Homeodomain-like_sf"/>
</dbReference>
<dbReference type="PANTHER" id="PTHR47506">
    <property type="entry name" value="TRANSCRIPTIONAL REGULATORY PROTEIN"/>
    <property type="match status" value="1"/>
</dbReference>
<keyword evidence="1" id="KW-0805">Transcription regulation</keyword>
<dbReference type="RefSeq" id="WP_171679103.1">
    <property type="nucleotide sequence ID" value="NZ_BAAAGT010000020.1"/>
</dbReference>
<sequence length="191" mass="20580">MASTTGSRGPSEARARLIRTATELFYAEGITAVGVERLIAEAGVTRVTFYRHFPSKEDLVLAYLQAEDEAIQGAFAAAAASGAEPRALVELVIQALGDDIERQHTRGCPFINAAAEYPDASSPIRKKIAEHREWFRSTLEQVITAAELPDPAEKAGALVLLRDAAMVGGYLDGPEAVRPTFERTAREVLGV</sequence>
<evidence type="ECO:0000313" key="7">
    <source>
        <dbReference type="EMBL" id="NOL45806.1"/>
    </source>
</evidence>
<keyword evidence="2 4" id="KW-0238">DNA-binding</keyword>
<dbReference type="InterPro" id="IPR011075">
    <property type="entry name" value="TetR_C"/>
</dbReference>
<evidence type="ECO:0000313" key="6">
    <source>
        <dbReference type="EMBL" id="MBB6570276.1"/>
    </source>
</evidence>
<protein>
    <submittedName>
        <fullName evidence="6 7">AcrR family transcriptional regulator</fullName>
    </submittedName>
</protein>
<dbReference type="Proteomes" id="UP000534306">
    <property type="component" value="Unassembled WGS sequence"/>
</dbReference>
<dbReference type="GO" id="GO:0003677">
    <property type="term" value="F:DNA binding"/>
    <property type="evidence" value="ECO:0007669"/>
    <property type="project" value="UniProtKB-UniRule"/>
</dbReference>
<evidence type="ECO:0000256" key="3">
    <source>
        <dbReference type="ARBA" id="ARBA00023163"/>
    </source>
</evidence>
<dbReference type="Proteomes" id="UP000553957">
    <property type="component" value="Unassembled WGS sequence"/>
</dbReference>
<feature type="domain" description="HTH tetR-type" evidence="5">
    <location>
        <begin position="11"/>
        <end position="71"/>
    </location>
</feature>
<comment type="caution">
    <text evidence="7">The sequence shown here is derived from an EMBL/GenBank/DDBJ whole genome shotgun (WGS) entry which is preliminary data.</text>
</comment>
<gene>
    <name evidence="6" type="ORF">HNR71_005913</name>
    <name evidence="7" type="ORF">HPO96_36740</name>
</gene>